<name>A0A0J0XMC3_9TREE</name>
<evidence type="ECO:0000256" key="5">
    <source>
        <dbReference type="ARBA" id="ARBA00022989"/>
    </source>
</evidence>
<feature type="transmembrane region" description="Helical" evidence="7">
    <location>
        <begin position="454"/>
        <end position="473"/>
    </location>
</feature>
<sequence length="547" mass="59859">MSFDNKDKYAAGDVEVVAIDDDDKGFAPENTNIRDAGKLQRGLSSRHITWIGFGGGIGVGLFVGIGQSLAIAGPLGILISFLLTGFNVWCVMQSIGEIVAQYPVNASFPGFASRFVDPALGFTVGWTYWYNNAISVAVEVVAVAVLVDYWTDGSISPAVWITIGLVAIYCFNLLPVRWYGEAEVVTASIKVLTLLGLFICSLVISLGGAPDKDRRGFRYWRNPGAMNTYTGIAGDLGRFLALFRTLTNSAFAYGGTEVIVLTGAEAKDPNRQIPRNVKIFVYRQLFFYVGGALLVGMIVPYTHPDLVNGAGNAASSPWVIGIKMAGIKVLDSIVNAAIITSAWSAGNTYMYIASRTIRGLALNRQAPAILARTNKRGVPYFAVIATIPIGLLSYLSLGKGGASQAFNWLQNIIALNILLNWSMLCITFICYYRAMKAQGRDRRDLYWRGVLQPFPAYFAVTFSLIVCVFKGFPVFLKGAWNASDFVAAYISFPVYVVPFVAYKIIRRTQFVRPKEADLDRDQINPEDVVQEKVPTGAFGKIASKIFW</sequence>
<feature type="transmembrane region" description="Helical" evidence="7">
    <location>
        <begin position="98"/>
        <end position="116"/>
    </location>
</feature>
<dbReference type="AlphaFoldDB" id="A0A0J0XMC3"/>
<feature type="transmembrane region" description="Helical" evidence="7">
    <location>
        <begin position="48"/>
        <end position="65"/>
    </location>
</feature>
<feature type="transmembrane region" description="Helical" evidence="7">
    <location>
        <begin position="378"/>
        <end position="397"/>
    </location>
</feature>
<dbReference type="InterPro" id="IPR050524">
    <property type="entry name" value="APC_YAT"/>
</dbReference>
<gene>
    <name evidence="9" type="ORF">CC85DRAFT_285678</name>
</gene>
<protein>
    <submittedName>
        <fullName evidence="9">Amino acid transporter-like protein</fullName>
    </submittedName>
</protein>
<accession>A0A0J0XMC3</accession>
<evidence type="ECO:0000256" key="7">
    <source>
        <dbReference type="SAM" id="Phobius"/>
    </source>
</evidence>
<keyword evidence="5 7" id="KW-1133">Transmembrane helix</keyword>
<dbReference type="OrthoDB" id="10062876at2759"/>
<dbReference type="PROSITE" id="PS00218">
    <property type="entry name" value="AMINO_ACID_PERMEASE_1"/>
    <property type="match status" value="1"/>
</dbReference>
<dbReference type="Proteomes" id="UP000053611">
    <property type="component" value="Unassembled WGS sequence"/>
</dbReference>
<evidence type="ECO:0000256" key="4">
    <source>
        <dbReference type="ARBA" id="ARBA00022970"/>
    </source>
</evidence>
<evidence type="ECO:0000256" key="1">
    <source>
        <dbReference type="ARBA" id="ARBA00004141"/>
    </source>
</evidence>
<reference evidence="9 10" key="1">
    <citation type="submission" date="2015-03" db="EMBL/GenBank/DDBJ databases">
        <title>Genomics and transcriptomics of the oil-accumulating basidiomycete yeast T. oleaginosus allow insights into substrate utilization and the diverse evolutionary trajectories of mating systems in fungi.</title>
        <authorList>
            <consortium name="DOE Joint Genome Institute"/>
            <person name="Kourist R."/>
            <person name="Kracht O."/>
            <person name="Bracharz F."/>
            <person name="Lipzen A."/>
            <person name="Nolan M."/>
            <person name="Ohm R."/>
            <person name="Grigoriev I."/>
            <person name="Sun S."/>
            <person name="Heitman J."/>
            <person name="Bruck T."/>
            <person name="Nowrousian M."/>
        </authorList>
    </citation>
    <scope>NUCLEOTIDE SEQUENCE [LARGE SCALE GENOMIC DNA]</scope>
    <source>
        <strain evidence="9 10">IBC0246</strain>
    </source>
</reference>
<evidence type="ECO:0000256" key="6">
    <source>
        <dbReference type="ARBA" id="ARBA00023136"/>
    </source>
</evidence>
<proteinExistence type="predicted"/>
<dbReference type="RefSeq" id="XP_018278762.1">
    <property type="nucleotide sequence ID" value="XM_018423203.1"/>
</dbReference>
<evidence type="ECO:0000313" key="9">
    <source>
        <dbReference type="EMBL" id="KLT42271.1"/>
    </source>
</evidence>
<evidence type="ECO:0000256" key="3">
    <source>
        <dbReference type="ARBA" id="ARBA00022692"/>
    </source>
</evidence>
<dbReference type="STRING" id="879819.A0A0J0XMC3"/>
<dbReference type="GeneID" id="28983806"/>
<dbReference type="Gene3D" id="1.20.1740.10">
    <property type="entry name" value="Amino acid/polyamine transporter I"/>
    <property type="match status" value="1"/>
</dbReference>
<dbReference type="GO" id="GO:0015171">
    <property type="term" value="F:amino acid transmembrane transporter activity"/>
    <property type="evidence" value="ECO:0007669"/>
    <property type="project" value="TreeGrafter"/>
</dbReference>
<dbReference type="InterPro" id="IPR004840">
    <property type="entry name" value="Amino_acid_permease_CS"/>
</dbReference>
<keyword evidence="3 7" id="KW-0812">Transmembrane</keyword>
<feature type="transmembrane region" description="Helical" evidence="7">
    <location>
        <begin position="485"/>
        <end position="505"/>
    </location>
</feature>
<feature type="domain" description="Amino acid permease/ SLC12A" evidence="8">
    <location>
        <begin position="47"/>
        <end position="510"/>
    </location>
</feature>
<feature type="transmembrane region" description="Helical" evidence="7">
    <location>
        <begin position="333"/>
        <end position="352"/>
    </location>
</feature>
<dbReference type="EMBL" id="KQ087207">
    <property type="protein sequence ID" value="KLT42271.1"/>
    <property type="molecule type" value="Genomic_DNA"/>
</dbReference>
<dbReference type="FunFam" id="1.20.1740.10:FF:000006">
    <property type="entry name" value="General amino acid permease"/>
    <property type="match status" value="1"/>
</dbReference>
<dbReference type="Pfam" id="PF00324">
    <property type="entry name" value="AA_permease"/>
    <property type="match status" value="1"/>
</dbReference>
<evidence type="ECO:0000256" key="2">
    <source>
        <dbReference type="ARBA" id="ARBA00022448"/>
    </source>
</evidence>
<organism evidence="9 10">
    <name type="scientific">Cutaneotrichosporon oleaginosum</name>
    <dbReference type="NCBI Taxonomy" id="879819"/>
    <lineage>
        <taxon>Eukaryota</taxon>
        <taxon>Fungi</taxon>
        <taxon>Dikarya</taxon>
        <taxon>Basidiomycota</taxon>
        <taxon>Agaricomycotina</taxon>
        <taxon>Tremellomycetes</taxon>
        <taxon>Trichosporonales</taxon>
        <taxon>Trichosporonaceae</taxon>
        <taxon>Cutaneotrichosporon</taxon>
    </lineage>
</organism>
<feature type="transmembrane region" description="Helical" evidence="7">
    <location>
        <begin position="71"/>
        <end position="91"/>
    </location>
</feature>
<feature type="transmembrane region" description="Helical" evidence="7">
    <location>
        <begin position="191"/>
        <end position="209"/>
    </location>
</feature>
<evidence type="ECO:0000313" key="10">
    <source>
        <dbReference type="Proteomes" id="UP000053611"/>
    </source>
</evidence>
<dbReference type="InterPro" id="IPR004841">
    <property type="entry name" value="AA-permease/SLC12A_dom"/>
</dbReference>
<keyword evidence="4" id="KW-0029">Amino-acid transport</keyword>
<keyword evidence="10" id="KW-1185">Reference proteome</keyword>
<dbReference type="GO" id="GO:0016020">
    <property type="term" value="C:membrane"/>
    <property type="evidence" value="ECO:0007669"/>
    <property type="project" value="UniProtKB-SubCell"/>
</dbReference>
<keyword evidence="2" id="KW-0813">Transport</keyword>
<evidence type="ECO:0000259" key="8">
    <source>
        <dbReference type="Pfam" id="PF00324"/>
    </source>
</evidence>
<keyword evidence="6 7" id="KW-0472">Membrane</keyword>
<feature type="transmembrane region" description="Helical" evidence="7">
    <location>
        <begin position="409"/>
        <end position="434"/>
    </location>
</feature>
<dbReference type="PANTHER" id="PTHR43341:SF21">
    <property type="entry name" value="GENERAL AMINO ACID PERMEASE-RELATED"/>
    <property type="match status" value="1"/>
</dbReference>
<comment type="subcellular location">
    <subcellularLocation>
        <location evidence="1">Membrane</location>
        <topology evidence="1">Multi-pass membrane protein</topology>
    </subcellularLocation>
</comment>
<feature type="transmembrane region" description="Helical" evidence="7">
    <location>
        <begin position="128"/>
        <end position="147"/>
    </location>
</feature>
<feature type="transmembrane region" description="Helical" evidence="7">
    <location>
        <begin position="285"/>
        <end position="303"/>
    </location>
</feature>
<feature type="transmembrane region" description="Helical" evidence="7">
    <location>
        <begin position="159"/>
        <end position="179"/>
    </location>
</feature>
<dbReference type="PIRSF" id="PIRSF006060">
    <property type="entry name" value="AA_transporter"/>
    <property type="match status" value="1"/>
</dbReference>
<dbReference type="PANTHER" id="PTHR43341">
    <property type="entry name" value="AMINO ACID PERMEASE"/>
    <property type="match status" value="1"/>
</dbReference>